<keyword evidence="1" id="KW-0597">Phosphoprotein</keyword>
<dbReference type="PANTHER" id="PTHR43547:SF2">
    <property type="entry name" value="HYBRID SIGNAL TRANSDUCTION HISTIDINE KINASE C"/>
    <property type="match status" value="1"/>
</dbReference>
<keyword evidence="6" id="KW-1185">Reference proteome</keyword>
<dbReference type="RefSeq" id="WP_188463940.1">
    <property type="nucleotide sequence ID" value="NZ_BAABHU010000008.1"/>
</dbReference>
<name>A0ABQ1MF90_9BACT</name>
<evidence type="ECO:0000313" key="6">
    <source>
        <dbReference type="Proteomes" id="UP000636010"/>
    </source>
</evidence>
<feature type="transmembrane region" description="Helical" evidence="3">
    <location>
        <begin position="726"/>
        <end position="748"/>
    </location>
</feature>
<accession>A0ABQ1MF90</accession>
<dbReference type="Gene3D" id="2.60.40.10">
    <property type="entry name" value="Immunoglobulins"/>
    <property type="match status" value="1"/>
</dbReference>
<protein>
    <recommendedName>
        <fullName evidence="4">Two component regulator three Y domain-containing protein</fullName>
    </recommendedName>
</protein>
<dbReference type="Gene3D" id="2.130.10.10">
    <property type="entry name" value="YVTN repeat-like/Quinoprotein amine dehydrogenase"/>
    <property type="match status" value="2"/>
</dbReference>
<keyword evidence="3" id="KW-1133">Transmembrane helix</keyword>
<dbReference type="Pfam" id="PF07495">
    <property type="entry name" value="Y_Y_Y"/>
    <property type="match status" value="1"/>
</dbReference>
<feature type="domain" description="Two component regulator three Y" evidence="4">
    <location>
        <begin position="658"/>
        <end position="722"/>
    </location>
</feature>
<dbReference type="SUPFAM" id="SSF47384">
    <property type="entry name" value="Homodimeric domain of signal transducing histidine kinase"/>
    <property type="match status" value="1"/>
</dbReference>
<dbReference type="EMBL" id="BMEC01000008">
    <property type="protein sequence ID" value="GGC38755.1"/>
    <property type="molecule type" value="Genomic_DNA"/>
</dbReference>
<evidence type="ECO:0000256" key="3">
    <source>
        <dbReference type="SAM" id="Phobius"/>
    </source>
</evidence>
<dbReference type="InterPro" id="IPR011110">
    <property type="entry name" value="Reg_prop"/>
</dbReference>
<dbReference type="Proteomes" id="UP000636010">
    <property type="component" value="Unassembled WGS sequence"/>
</dbReference>
<dbReference type="Pfam" id="PF07494">
    <property type="entry name" value="Reg_prop"/>
    <property type="match status" value="1"/>
</dbReference>
<keyword evidence="2" id="KW-0175">Coiled coil</keyword>
<dbReference type="InterPro" id="IPR011123">
    <property type="entry name" value="Y_Y_Y"/>
</dbReference>
<reference evidence="6" key="1">
    <citation type="journal article" date="2019" name="Int. J. Syst. Evol. Microbiol.">
        <title>The Global Catalogue of Microorganisms (GCM) 10K type strain sequencing project: providing services to taxonomists for standard genome sequencing and annotation.</title>
        <authorList>
            <consortium name="The Broad Institute Genomics Platform"/>
            <consortium name="The Broad Institute Genome Sequencing Center for Infectious Disease"/>
            <person name="Wu L."/>
            <person name="Ma J."/>
        </authorList>
    </citation>
    <scope>NUCLEOTIDE SEQUENCE [LARGE SCALE GENOMIC DNA]</scope>
    <source>
        <strain evidence="6">CGMCC 1.10832</strain>
    </source>
</reference>
<evidence type="ECO:0000256" key="1">
    <source>
        <dbReference type="ARBA" id="ARBA00022553"/>
    </source>
</evidence>
<dbReference type="InterPro" id="IPR015943">
    <property type="entry name" value="WD40/YVTN_repeat-like_dom_sf"/>
</dbReference>
<feature type="coiled-coil region" evidence="2">
    <location>
        <begin position="770"/>
        <end position="818"/>
    </location>
</feature>
<dbReference type="InterPro" id="IPR013783">
    <property type="entry name" value="Ig-like_fold"/>
</dbReference>
<evidence type="ECO:0000256" key="2">
    <source>
        <dbReference type="SAM" id="Coils"/>
    </source>
</evidence>
<dbReference type="SUPFAM" id="SSF50998">
    <property type="entry name" value="Quinoprotein alcohol dehydrogenase-like"/>
    <property type="match status" value="1"/>
</dbReference>
<dbReference type="SUPFAM" id="SSF63829">
    <property type="entry name" value="Calcium-dependent phosphotriesterase"/>
    <property type="match status" value="1"/>
</dbReference>
<proteinExistence type="predicted"/>
<evidence type="ECO:0000259" key="4">
    <source>
        <dbReference type="Pfam" id="PF07495"/>
    </source>
</evidence>
<dbReference type="InterPro" id="IPR011047">
    <property type="entry name" value="Quinoprotein_ADH-like_sf"/>
</dbReference>
<comment type="caution">
    <text evidence="5">The sequence shown here is derived from an EMBL/GenBank/DDBJ whole genome shotgun (WGS) entry which is preliminary data.</text>
</comment>
<keyword evidence="3" id="KW-0472">Membrane</keyword>
<dbReference type="PANTHER" id="PTHR43547">
    <property type="entry name" value="TWO-COMPONENT HISTIDINE KINASE"/>
    <property type="match status" value="1"/>
</dbReference>
<dbReference type="InterPro" id="IPR036097">
    <property type="entry name" value="HisK_dim/P_sf"/>
</dbReference>
<evidence type="ECO:0000313" key="5">
    <source>
        <dbReference type="EMBL" id="GGC38755.1"/>
    </source>
</evidence>
<sequence length="909" mass="105095">MKNTIPTIKIIIVIISIAFISNTSFAQFYPAKVYSIRDGLPTNTIYDITQGTDGIMWFATSKGVVNYNSLHWQLFSDSLELPNSSFSFIESLNDGSIWIAGQNNQSFVIKYFLADEWHAVNLDNDIEIREKFSFDVIKNDGDGYKIILCNKYDAYLLNTSEKGYKEINLSNDSSCRINAVTFKKGKIYFSTSKGLLTYSDSLEEHPLNAFLGADKEILQIHLKEDAIYLLGRNWLGLYENNKFIYLNENTGVDEISRFNKHNLTVDQSGRIFYSSMSSAQYLDKQTGKAEILYINGRVFNAQSNVIFVDDENNVWVGDHRGLFKFNVLRFQNYNENIGLVNDEVTVIHPYNDQLILANETHLNFLKEGKIDKKISLKKLPGTRILDMATTDNDELFIAAYRAGLKKYDGENVYDVNWKASSDDLLVSSVEYFDKKLFFTTNHALYSYKYGEISKEVIVPNVRNLQKIGNDTIAVLSVYGGLFLYNVNTKETVQYTSDFRNYNSVYDICKWNGRYFIATSGGLAFLENNKIVPFYITEKMNRVSVYSLFVSKNNKLWMGTNEGIFIWDGKILQNYNRAHGLVGDEINRNAFLQLNEKQMWIGTEMGASVYNLDEESSFQLIPNLKLQKVSTLKGTILSKENNELKYHDNTLEFSFLGISYFDENQVKYRYKLIGFDADWIYIKNPNANSVRYTNLPPGEYEFMVESSLENNNWSSPQSINFTVNKPFYFTHWFVILLITIILLLLYIFYRVRFHFILINQRNLKKEVALRTLEIQRMNDEIQAQNEELRSQSEDIASINERLEEIVHDRTKKLREQNEKLSKYAFMNSHELRGPICRMIGLLNLLKICRKDEFDKIIQLIHETGLELDNVTRSINKTLDNVDFSKMLEANSIETINAGLKGVKDDENKAL</sequence>
<keyword evidence="3" id="KW-0812">Transmembrane</keyword>
<organism evidence="5 6">
    <name type="scientific">Marivirga lumbricoides</name>
    <dbReference type="NCBI Taxonomy" id="1046115"/>
    <lineage>
        <taxon>Bacteria</taxon>
        <taxon>Pseudomonadati</taxon>
        <taxon>Bacteroidota</taxon>
        <taxon>Cytophagia</taxon>
        <taxon>Cytophagales</taxon>
        <taxon>Marivirgaceae</taxon>
        <taxon>Marivirga</taxon>
    </lineage>
</organism>
<gene>
    <name evidence="5" type="ORF">GCM10011506_25200</name>
</gene>